<evidence type="ECO:0000313" key="1">
    <source>
        <dbReference type="EMBL" id="ETW90656.1"/>
    </source>
</evidence>
<organism evidence="1 2">
    <name type="scientific">Streptococcus thermophilus M17PTZA496</name>
    <dbReference type="NCBI Taxonomy" id="1433289"/>
    <lineage>
        <taxon>Bacteria</taxon>
        <taxon>Bacillati</taxon>
        <taxon>Bacillota</taxon>
        <taxon>Bacilli</taxon>
        <taxon>Lactobacillales</taxon>
        <taxon>Streptococcaceae</taxon>
        <taxon>Streptococcus</taxon>
    </lineage>
</organism>
<gene>
    <name evidence="1" type="ORF">X841_03755</name>
</gene>
<proteinExistence type="predicted"/>
<dbReference type="Proteomes" id="UP000024559">
    <property type="component" value="Chromosome"/>
</dbReference>
<evidence type="ECO:0000313" key="2">
    <source>
        <dbReference type="Proteomes" id="UP000024559"/>
    </source>
</evidence>
<dbReference type="PATRIC" id="fig|1433289.7.peg.757"/>
<dbReference type="HOGENOM" id="CLU_2235153_0_0_9"/>
<sequence>MADFGVSLLEARRMTLKEMRLYQKAYKKRFLNKEREIYQLAFLNRLANATTRDGKRYHFEKFEDFYNAKERAREVLGEKITNKKLLERARNNLNYKKERGLLDGR</sequence>
<comment type="caution">
    <text evidence="1">The sequence shown here is derived from an EMBL/GenBank/DDBJ whole genome shotgun (WGS) entry which is preliminary data.</text>
</comment>
<accession>A0A0E2Q4Y0</accession>
<protein>
    <submittedName>
        <fullName evidence="1">Uncharacterized protein</fullName>
    </submittedName>
</protein>
<dbReference type="EMBL" id="AZJT01000023">
    <property type="protein sequence ID" value="ETW90656.1"/>
    <property type="molecule type" value="Genomic_DNA"/>
</dbReference>
<name>A0A0E2Q4Y0_STRTR</name>
<dbReference type="AlphaFoldDB" id="A0A0E2Q4Y0"/>
<reference evidence="2" key="1">
    <citation type="submission" date="2013-12" db="EMBL/GenBank/DDBJ databases">
        <title>Genome sequences of Streptococcus thermophilus strains MTH17CL396 and M17PTZA496 isolated from Fontina cheese in Valle d'Aosta region (Italy).</title>
        <authorList>
            <person name="Treu L."/>
            <person name="Giacomini A."/>
            <person name="Corich V."/>
            <person name="Vendramin V."/>
            <person name="Bovo B."/>
        </authorList>
    </citation>
    <scope>NUCLEOTIDE SEQUENCE [LARGE SCALE GENOMIC DNA]</scope>
    <source>
        <strain evidence="2">M17PTZA496</strain>
    </source>
</reference>
<dbReference type="RefSeq" id="WP_084828645.1">
    <property type="nucleotide sequence ID" value="NZ_CM002372.1"/>
</dbReference>